<dbReference type="PANTHER" id="PTHR44169:SF6">
    <property type="entry name" value="NADPH-DEPENDENT 1-ACYLDIHYDROXYACETONE PHOSPHATE REDUCTASE"/>
    <property type="match status" value="1"/>
</dbReference>
<evidence type="ECO:0000313" key="4">
    <source>
        <dbReference type="Proteomes" id="UP001311730"/>
    </source>
</evidence>
<dbReference type="Gene3D" id="3.40.50.720">
    <property type="entry name" value="NAD(P)-binding Rossmann-like Domain"/>
    <property type="match status" value="1"/>
</dbReference>
<keyword evidence="2" id="KW-0560">Oxidoreductase</keyword>
<dbReference type="Proteomes" id="UP001311730">
    <property type="component" value="Unassembled WGS sequence"/>
</dbReference>
<sequence>MNVFIIGGTSGIGYALADFYHLQGNRVGVCGRDLEKLTTESRFEKFQADVIDKELLTNTIRQFVGTDTLSLLINCAGHYAEDVAGEISYEEAVTMLQTNIIGAINTLEIGREVMRHSGGQIVLLASISGILDYPESSLYTKTKRSVLQIADAYRRALRPLGISITTIAPGYVATRKLHDLNQNDLSKKPFVVSEAQAVAEISHAIAQKKPLHLFPSRMKWLMRLLSLLPKPLLSLLMYKKAKWMQAPANSCARN</sequence>
<protein>
    <submittedName>
        <fullName evidence="3">SDR family NAD(P)-dependent oxidoreductase</fullName>
    </submittedName>
</protein>
<accession>A0ABU5ZBH6</accession>
<reference evidence="3 4" key="1">
    <citation type="submission" date="2023-12" db="EMBL/GenBank/DDBJ databases">
        <title>Genomic sequences of Capnocytophaga and Parvimonas strains.</title>
        <authorList>
            <person name="Watt R.M."/>
            <person name="Wang M."/>
            <person name="Yang T."/>
            <person name="Tong W.M."/>
        </authorList>
    </citation>
    <scope>NUCLEOTIDE SEQUENCE [LARGE SCALE GENOMIC DNA]</scope>
    <source>
        <strain evidence="3 4">CCUG 13096</strain>
    </source>
</reference>
<dbReference type="InterPro" id="IPR036291">
    <property type="entry name" value="NAD(P)-bd_dom_sf"/>
</dbReference>
<evidence type="ECO:0000313" key="3">
    <source>
        <dbReference type="EMBL" id="MEB3075072.1"/>
    </source>
</evidence>
<evidence type="ECO:0000256" key="1">
    <source>
        <dbReference type="ARBA" id="ARBA00006484"/>
    </source>
</evidence>
<dbReference type="InterPro" id="IPR002347">
    <property type="entry name" value="SDR_fam"/>
</dbReference>
<comment type="similarity">
    <text evidence="1">Belongs to the short-chain dehydrogenases/reductases (SDR) family.</text>
</comment>
<dbReference type="PANTHER" id="PTHR44169">
    <property type="entry name" value="NADPH-DEPENDENT 1-ACYLDIHYDROXYACETONE PHOSPHATE REDUCTASE"/>
    <property type="match status" value="1"/>
</dbReference>
<organism evidence="3 4">
    <name type="scientific">Capnocytophaga gingivalis</name>
    <dbReference type="NCBI Taxonomy" id="1017"/>
    <lineage>
        <taxon>Bacteria</taxon>
        <taxon>Pseudomonadati</taxon>
        <taxon>Bacteroidota</taxon>
        <taxon>Flavobacteriia</taxon>
        <taxon>Flavobacteriales</taxon>
        <taxon>Flavobacteriaceae</taxon>
        <taxon>Capnocytophaga</taxon>
    </lineage>
</organism>
<comment type="caution">
    <text evidence="3">The sequence shown here is derived from an EMBL/GenBank/DDBJ whole genome shotgun (WGS) entry which is preliminary data.</text>
</comment>
<name>A0ABU5ZBH6_9FLAO</name>
<keyword evidence="4" id="KW-1185">Reference proteome</keyword>
<gene>
    <name evidence="3" type="ORF">VJJ08_07150</name>
</gene>
<evidence type="ECO:0000256" key="2">
    <source>
        <dbReference type="ARBA" id="ARBA00023002"/>
    </source>
</evidence>
<dbReference type="PRINTS" id="PR00081">
    <property type="entry name" value="GDHRDH"/>
</dbReference>
<dbReference type="RefSeq" id="WP_323983348.1">
    <property type="nucleotide sequence ID" value="NZ_JAYKBW010000007.1"/>
</dbReference>
<dbReference type="Pfam" id="PF00106">
    <property type="entry name" value="adh_short"/>
    <property type="match status" value="1"/>
</dbReference>
<dbReference type="SUPFAM" id="SSF51735">
    <property type="entry name" value="NAD(P)-binding Rossmann-fold domains"/>
    <property type="match status" value="1"/>
</dbReference>
<dbReference type="EMBL" id="JAYKBW010000007">
    <property type="protein sequence ID" value="MEB3075072.1"/>
    <property type="molecule type" value="Genomic_DNA"/>
</dbReference>
<proteinExistence type="inferred from homology"/>